<dbReference type="Pfam" id="PF00005">
    <property type="entry name" value="ABC_tran"/>
    <property type="match status" value="1"/>
</dbReference>
<dbReference type="InterPro" id="IPR003593">
    <property type="entry name" value="AAA+_ATPase"/>
</dbReference>
<feature type="compositionally biased region" description="Basic and acidic residues" evidence="8">
    <location>
        <begin position="266"/>
        <end position="280"/>
    </location>
</feature>
<sequence>MEAIREAIRIERLSKTFGNGRKALDEIDLRVAPGEMVALIGASGSGKSTLLRHIAGFTASDAQPSQIEILGRPIQQNGRIVREVRSIRRDIGFVFQQFNLVNRLSVETNVLIGALARLPWWRRLSGRFPRAERALSLAALNEVGIGEHARERAANLSGGQQQRAALARALVQRARIVLADEPIASLDPESSRRVMDMLRALNRDHGITVLVSLHQVDIAMRYCPRTIALRRGKVVYDGPSSTLTPPLLKKLYGDDAHELLDDAAHAAHAAHDAHDAHDAHAPQTAHDTPARHDAHSDAASAVSHYPFALEPAPSN</sequence>
<organism evidence="10 11">
    <name type="scientific">Paraburkholderia antibiotica</name>
    <dbReference type="NCBI Taxonomy" id="2728839"/>
    <lineage>
        <taxon>Bacteria</taxon>
        <taxon>Pseudomonadati</taxon>
        <taxon>Pseudomonadota</taxon>
        <taxon>Betaproteobacteria</taxon>
        <taxon>Burkholderiales</taxon>
        <taxon>Burkholderiaceae</taxon>
        <taxon>Paraburkholderia</taxon>
    </lineage>
</organism>
<dbReference type="GO" id="GO:0005524">
    <property type="term" value="F:ATP binding"/>
    <property type="evidence" value="ECO:0007669"/>
    <property type="project" value="UniProtKB-KW"/>
</dbReference>
<dbReference type="CDD" id="cd03256">
    <property type="entry name" value="ABC_PhnC_transporter"/>
    <property type="match status" value="1"/>
</dbReference>
<keyword evidence="6" id="KW-1278">Translocase</keyword>
<reference evidence="10 11" key="1">
    <citation type="submission" date="2020-04" db="EMBL/GenBank/DDBJ databases">
        <title>Paraburkholderia sp. G-4-1-8 isolated from soil.</title>
        <authorList>
            <person name="Dahal R.H."/>
        </authorList>
    </citation>
    <scope>NUCLEOTIDE SEQUENCE [LARGE SCALE GENOMIC DNA]</scope>
    <source>
        <strain evidence="10 11">G-4-1-8</strain>
    </source>
</reference>
<evidence type="ECO:0000313" key="11">
    <source>
        <dbReference type="Proteomes" id="UP000583127"/>
    </source>
</evidence>
<dbReference type="SUPFAM" id="SSF52540">
    <property type="entry name" value="P-loop containing nucleoside triphosphate hydrolases"/>
    <property type="match status" value="1"/>
</dbReference>
<dbReference type="Gene3D" id="3.40.50.300">
    <property type="entry name" value="P-loop containing nucleotide triphosphate hydrolases"/>
    <property type="match status" value="1"/>
</dbReference>
<evidence type="ECO:0000256" key="8">
    <source>
        <dbReference type="SAM" id="MobiDB-lite"/>
    </source>
</evidence>
<dbReference type="AlphaFoldDB" id="A0A7X9X738"/>
<feature type="region of interest" description="Disordered" evidence="8">
    <location>
        <begin position="266"/>
        <end position="299"/>
    </location>
</feature>
<evidence type="ECO:0000256" key="1">
    <source>
        <dbReference type="ARBA" id="ARBA00022448"/>
    </source>
</evidence>
<evidence type="ECO:0000256" key="2">
    <source>
        <dbReference type="ARBA" id="ARBA00022475"/>
    </source>
</evidence>
<dbReference type="GO" id="GO:0015416">
    <property type="term" value="F:ABC-type phosphonate transporter activity"/>
    <property type="evidence" value="ECO:0007669"/>
    <property type="project" value="InterPro"/>
</dbReference>
<keyword evidence="4" id="KW-0547">Nucleotide-binding</keyword>
<keyword evidence="2" id="KW-1003">Cell membrane</keyword>
<evidence type="ECO:0000259" key="9">
    <source>
        <dbReference type="PROSITE" id="PS50893"/>
    </source>
</evidence>
<evidence type="ECO:0000256" key="6">
    <source>
        <dbReference type="ARBA" id="ARBA00022967"/>
    </source>
</evidence>
<dbReference type="PANTHER" id="PTHR43166:SF6">
    <property type="entry name" value="PHOSPHONATES IMPORT ATP-BINDING PROTEIN PHNC"/>
    <property type="match status" value="1"/>
</dbReference>
<dbReference type="Proteomes" id="UP000583127">
    <property type="component" value="Unassembled WGS sequence"/>
</dbReference>
<keyword evidence="1" id="KW-0813">Transport</keyword>
<dbReference type="EMBL" id="JABBFZ010000010">
    <property type="protein sequence ID" value="NML32610.1"/>
    <property type="molecule type" value="Genomic_DNA"/>
</dbReference>
<comment type="caution">
    <text evidence="10">The sequence shown here is derived from an EMBL/GenBank/DDBJ whole genome shotgun (WGS) entry which is preliminary data.</text>
</comment>
<gene>
    <name evidence="10" type="primary">phnC</name>
    <name evidence="10" type="ORF">HHL14_17415</name>
</gene>
<protein>
    <submittedName>
        <fullName evidence="10">Phosphonate ABC transporter ATP-binding protein</fullName>
    </submittedName>
</protein>
<dbReference type="PANTHER" id="PTHR43166">
    <property type="entry name" value="AMINO ACID IMPORT ATP-BINDING PROTEIN"/>
    <property type="match status" value="1"/>
</dbReference>
<accession>A0A7X9X738</accession>
<keyword evidence="3" id="KW-0997">Cell inner membrane</keyword>
<dbReference type="InterPro" id="IPR017871">
    <property type="entry name" value="ABC_transporter-like_CS"/>
</dbReference>
<dbReference type="PROSITE" id="PS50893">
    <property type="entry name" value="ABC_TRANSPORTER_2"/>
    <property type="match status" value="1"/>
</dbReference>
<dbReference type="GO" id="GO:0016020">
    <property type="term" value="C:membrane"/>
    <property type="evidence" value="ECO:0007669"/>
    <property type="project" value="InterPro"/>
</dbReference>
<dbReference type="PROSITE" id="PS00211">
    <property type="entry name" value="ABC_TRANSPORTER_1"/>
    <property type="match status" value="1"/>
</dbReference>
<feature type="domain" description="ABC transporter" evidence="9">
    <location>
        <begin position="8"/>
        <end position="256"/>
    </location>
</feature>
<evidence type="ECO:0000256" key="7">
    <source>
        <dbReference type="ARBA" id="ARBA00023136"/>
    </source>
</evidence>
<evidence type="ECO:0000256" key="5">
    <source>
        <dbReference type="ARBA" id="ARBA00022840"/>
    </source>
</evidence>
<evidence type="ECO:0000256" key="4">
    <source>
        <dbReference type="ARBA" id="ARBA00022741"/>
    </source>
</evidence>
<dbReference type="NCBIfam" id="TIGR02315">
    <property type="entry name" value="ABC_phnC"/>
    <property type="match status" value="1"/>
</dbReference>
<dbReference type="InterPro" id="IPR012693">
    <property type="entry name" value="ABC_transpr_PhnC"/>
</dbReference>
<keyword evidence="11" id="KW-1185">Reference proteome</keyword>
<keyword evidence="7" id="KW-0472">Membrane</keyword>
<dbReference type="GO" id="GO:0016887">
    <property type="term" value="F:ATP hydrolysis activity"/>
    <property type="evidence" value="ECO:0007669"/>
    <property type="project" value="InterPro"/>
</dbReference>
<name>A0A7X9X738_9BURK</name>
<dbReference type="SMART" id="SM00382">
    <property type="entry name" value="AAA"/>
    <property type="match status" value="1"/>
</dbReference>
<evidence type="ECO:0000313" key="10">
    <source>
        <dbReference type="EMBL" id="NML32610.1"/>
    </source>
</evidence>
<dbReference type="InterPro" id="IPR050086">
    <property type="entry name" value="MetN_ABC_transporter-like"/>
</dbReference>
<dbReference type="RefSeq" id="WP_169498867.1">
    <property type="nucleotide sequence ID" value="NZ_JABBFZ010000010.1"/>
</dbReference>
<dbReference type="InterPro" id="IPR003439">
    <property type="entry name" value="ABC_transporter-like_ATP-bd"/>
</dbReference>
<evidence type="ECO:0000256" key="3">
    <source>
        <dbReference type="ARBA" id="ARBA00022519"/>
    </source>
</evidence>
<dbReference type="InterPro" id="IPR027417">
    <property type="entry name" value="P-loop_NTPase"/>
</dbReference>
<keyword evidence="5 10" id="KW-0067">ATP-binding</keyword>
<proteinExistence type="predicted"/>